<feature type="transmembrane region" description="Helical" evidence="9">
    <location>
        <begin position="160"/>
        <end position="176"/>
    </location>
</feature>
<feature type="region of interest" description="Disordered" evidence="8">
    <location>
        <begin position="458"/>
        <end position="477"/>
    </location>
</feature>
<evidence type="ECO:0000256" key="7">
    <source>
        <dbReference type="PROSITE-ProRule" id="PRU00169"/>
    </source>
</evidence>
<dbReference type="PANTHER" id="PTHR43711:SF1">
    <property type="entry name" value="HISTIDINE KINASE 1"/>
    <property type="match status" value="1"/>
</dbReference>
<keyword evidence="3 7" id="KW-0597">Phosphoprotein</keyword>
<gene>
    <name evidence="12" type="ORF">EOE66_01300</name>
</gene>
<comment type="caution">
    <text evidence="12">The sequence shown here is derived from an EMBL/GenBank/DDBJ whole genome shotgun (WGS) entry which is preliminary data.</text>
</comment>
<evidence type="ECO:0000313" key="13">
    <source>
        <dbReference type="Proteomes" id="UP000285575"/>
    </source>
</evidence>
<feature type="modified residue" description="4-aspartylphosphate" evidence="7">
    <location>
        <position position="537"/>
    </location>
</feature>
<proteinExistence type="predicted"/>
<evidence type="ECO:0000256" key="2">
    <source>
        <dbReference type="ARBA" id="ARBA00012438"/>
    </source>
</evidence>
<dbReference type="Gene3D" id="3.40.50.2300">
    <property type="match status" value="1"/>
</dbReference>
<dbReference type="CDD" id="cd00082">
    <property type="entry name" value="HisKA"/>
    <property type="match status" value="1"/>
</dbReference>
<dbReference type="AlphaFoldDB" id="A0A437RRE2"/>
<protein>
    <recommendedName>
        <fullName evidence="2">histidine kinase</fullName>
        <ecNumber evidence="2">2.7.13.3</ecNumber>
    </recommendedName>
</protein>
<evidence type="ECO:0000256" key="4">
    <source>
        <dbReference type="ARBA" id="ARBA00022679"/>
    </source>
</evidence>
<dbReference type="Pfam" id="PF02518">
    <property type="entry name" value="HATPase_c"/>
    <property type="match status" value="1"/>
</dbReference>
<evidence type="ECO:0000313" key="12">
    <source>
        <dbReference type="EMBL" id="RVU49241.1"/>
    </source>
</evidence>
<evidence type="ECO:0000259" key="10">
    <source>
        <dbReference type="PROSITE" id="PS50109"/>
    </source>
</evidence>
<dbReference type="SUPFAM" id="SSF55874">
    <property type="entry name" value="ATPase domain of HSP90 chaperone/DNA topoisomerase II/histidine kinase"/>
    <property type="match status" value="1"/>
</dbReference>
<accession>A0A437RRE2</accession>
<dbReference type="Proteomes" id="UP000285575">
    <property type="component" value="Unassembled WGS sequence"/>
</dbReference>
<dbReference type="PROSITE" id="PS50109">
    <property type="entry name" value="HIS_KIN"/>
    <property type="match status" value="1"/>
</dbReference>
<keyword evidence="9" id="KW-1133">Transmembrane helix</keyword>
<dbReference type="EMBL" id="SACR01000001">
    <property type="protein sequence ID" value="RVU49241.1"/>
    <property type="molecule type" value="Genomic_DNA"/>
</dbReference>
<name>A0A437RRE2_9BURK</name>
<keyword evidence="9" id="KW-0472">Membrane</keyword>
<keyword evidence="9" id="KW-0812">Transmembrane</keyword>
<evidence type="ECO:0000256" key="9">
    <source>
        <dbReference type="SAM" id="Phobius"/>
    </source>
</evidence>
<keyword evidence="13" id="KW-1185">Reference proteome</keyword>
<dbReference type="InterPro" id="IPR005467">
    <property type="entry name" value="His_kinase_dom"/>
</dbReference>
<dbReference type="EC" id="2.7.13.3" evidence="2"/>
<dbReference type="CDD" id="cd00075">
    <property type="entry name" value="HATPase"/>
    <property type="match status" value="1"/>
</dbReference>
<feature type="transmembrane region" description="Helical" evidence="9">
    <location>
        <begin position="20"/>
        <end position="38"/>
    </location>
</feature>
<dbReference type="Gene3D" id="3.30.565.10">
    <property type="entry name" value="Histidine kinase-like ATPase, C-terminal domain"/>
    <property type="match status" value="1"/>
</dbReference>
<dbReference type="InterPro" id="IPR050736">
    <property type="entry name" value="Sensor_HK_Regulatory"/>
</dbReference>
<comment type="catalytic activity">
    <reaction evidence="1">
        <text>ATP + protein L-histidine = ADP + protein N-phospho-L-histidine.</text>
        <dbReference type="EC" id="2.7.13.3"/>
    </reaction>
</comment>
<evidence type="ECO:0000256" key="5">
    <source>
        <dbReference type="ARBA" id="ARBA00022777"/>
    </source>
</evidence>
<feature type="domain" description="Response regulatory" evidence="11">
    <location>
        <begin position="486"/>
        <end position="603"/>
    </location>
</feature>
<dbReference type="SUPFAM" id="SSF47384">
    <property type="entry name" value="Homodimeric domain of signal transducing histidine kinase"/>
    <property type="match status" value="1"/>
</dbReference>
<evidence type="ECO:0000259" key="11">
    <source>
        <dbReference type="PROSITE" id="PS50110"/>
    </source>
</evidence>
<dbReference type="SUPFAM" id="SSF52172">
    <property type="entry name" value="CheY-like"/>
    <property type="match status" value="1"/>
</dbReference>
<dbReference type="SMART" id="SM00388">
    <property type="entry name" value="HisKA"/>
    <property type="match status" value="1"/>
</dbReference>
<dbReference type="InterPro" id="IPR004358">
    <property type="entry name" value="Sig_transdc_His_kin-like_C"/>
</dbReference>
<reference evidence="12 13" key="1">
    <citation type="submission" date="2019-01" db="EMBL/GenBank/DDBJ databases">
        <authorList>
            <person name="Chen W.-M."/>
        </authorList>
    </citation>
    <scope>NUCLEOTIDE SEQUENCE [LARGE SCALE GENOMIC DNA]</scope>
    <source>
        <strain evidence="12 13">KYPY4</strain>
    </source>
</reference>
<dbReference type="InterPro" id="IPR003594">
    <property type="entry name" value="HATPase_dom"/>
</dbReference>
<dbReference type="OrthoDB" id="6114847at2"/>
<dbReference type="Pfam" id="PF00512">
    <property type="entry name" value="HisKA"/>
    <property type="match status" value="1"/>
</dbReference>
<evidence type="ECO:0000256" key="6">
    <source>
        <dbReference type="ARBA" id="ARBA00023012"/>
    </source>
</evidence>
<dbReference type="InterPro" id="IPR003661">
    <property type="entry name" value="HisK_dim/P_dom"/>
</dbReference>
<dbReference type="InterPro" id="IPR001789">
    <property type="entry name" value="Sig_transdc_resp-reg_receiver"/>
</dbReference>
<evidence type="ECO:0000256" key="8">
    <source>
        <dbReference type="SAM" id="MobiDB-lite"/>
    </source>
</evidence>
<keyword evidence="4" id="KW-0808">Transferase</keyword>
<keyword evidence="5 12" id="KW-0418">Kinase</keyword>
<dbReference type="GO" id="GO:0000155">
    <property type="term" value="F:phosphorelay sensor kinase activity"/>
    <property type="evidence" value="ECO:0007669"/>
    <property type="project" value="InterPro"/>
</dbReference>
<dbReference type="InterPro" id="IPR011006">
    <property type="entry name" value="CheY-like_superfamily"/>
</dbReference>
<dbReference type="RefSeq" id="WP_128226878.1">
    <property type="nucleotide sequence ID" value="NZ_SACR01000001.1"/>
</dbReference>
<evidence type="ECO:0000256" key="1">
    <source>
        <dbReference type="ARBA" id="ARBA00000085"/>
    </source>
</evidence>
<dbReference type="SMART" id="SM00387">
    <property type="entry name" value="HATPase_c"/>
    <property type="match status" value="1"/>
</dbReference>
<dbReference type="PRINTS" id="PR00344">
    <property type="entry name" value="BCTRLSENSOR"/>
</dbReference>
<keyword evidence="6" id="KW-0902">Two-component regulatory system</keyword>
<sequence length="608" mass="64354">MQPGDAASISEQLPRRRRRLGLALVGLGVLALAAQAWLEWLLPYDLAALEALRRLSGLPTLTPAQLVWAWALLCALLLWGLARARAASLLETQGLAVLCGLALGSAHGTAGGPAASSAVLLLVGVASLGWQALREGGLTLLAATAVAVAAWDAALSNFPTLWLAALVLGLMFVWIDRMHIRANDRRLFSALAERDALITRLDQRGEQLTALQGARTRLLASISHDLRQPLQAVRLFAEALQARSEPGDTQAEQRRTDLLRQQMRAADDAVAMLDQFSEFSAIEQGALQSHPQWVDVRDVLDGVAASLQATHPREQLSLTVHGARQWLHTDRTQLARLVQNLAGNAVRYSLGARPGERARVVLAVRPHSFGSGERGRAQGLAIDIVDNGRGIPADKLEAIFEPYVQLEAGSAGASRGGRGLGLAIVRGLAAQLGLQLAPVRSRVGHGTRFRVLVPADQRRAEPVQTEADGGPDTVPGEDPARLDGWLLALLDDEAGPRAALQAALEGVGATLVSAATLAQLQAALDAEPRFPDALVFDLDLGAGQPDGLAAVAALREAWELNLPAVIVTGRIAAMGTVPLPPRCTVLAKPVPLVTLVATLRRMAPGEAA</sequence>
<feature type="domain" description="Histidine kinase" evidence="10">
    <location>
        <begin position="221"/>
        <end position="457"/>
    </location>
</feature>
<dbReference type="InterPro" id="IPR036097">
    <property type="entry name" value="HisK_dim/P_sf"/>
</dbReference>
<dbReference type="PANTHER" id="PTHR43711">
    <property type="entry name" value="TWO-COMPONENT HISTIDINE KINASE"/>
    <property type="match status" value="1"/>
</dbReference>
<dbReference type="Gene3D" id="1.10.287.130">
    <property type="match status" value="1"/>
</dbReference>
<dbReference type="PROSITE" id="PS50110">
    <property type="entry name" value="RESPONSE_REGULATORY"/>
    <property type="match status" value="1"/>
</dbReference>
<evidence type="ECO:0000256" key="3">
    <source>
        <dbReference type="ARBA" id="ARBA00022553"/>
    </source>
</evidence>
<feature type="transmembrane region" description="Helical" evidence="9">
    <location>
        <begin position="58"/>
        <end position="79"/>
    </location>
</feature>
<organism evidence="12 13">
    <name type="scientific">Rubrivivax rivuli</name>
    <dbReference type="NCBI Taxonomy" id="1862385"/>
    <lineage>
        <taxon>Bacteria</taxon>
        <taxon>Pseudomonadati</taxon>
        <taxon>Pseudomonadota</taxon>
        <taxon>Betaproteobacteria</taxon>
        <taxon>Burkholderiales</taxon>
        <taxon>Sphaerotilaceae</taxon>
        <taxon>Rubrivivax</taxon>
    </lineage>
</organism>
<dbReference type="InterPro" id="IPR036890">
    <property type="entry name" value="HATPase_C_sf"/>
</dbReference>